<dbReference type="OMA" id="HIVEVSH"/>
<dbReference type="InterPro" id="IPR047192">
    <property type="entry name" value="Euk_RPA1_DBD_C"/>
</dbReference>
<accession>V7CUW3</accession>
<dbReference type="CDD" id="cd04480">
    <property type="entry name" value="RPA1_DBD_A_like"/>
    <property type="match status" value="1"/>
</dbReference>
<dbReference type="AlphaFoldDB" id="V7CUW3"/>
<dbReference type="InterPro" id="IPR012340">
    <property type="entry name" value="NA-bd_OB-fold"/>
</dbReference>
<dbReference type="CDD" id="cd04476">
    <property type="entry name" value="RPA1_DBD_C"/>
    <property type="match status" value="1"/>
</dbReference>
<dbReference type="Pfam" id="PF02721">
    <property type="entry name" value="DUF223"/>
    <property type="match status" value="1"/>
</dbReference>
<name>V7CUW3_PHAVU</name>
<sequence length="472" mass="54115">MSLLRQNTNSIKDINPESENWILIARVIRLWFVSDFKKNKFPFSMEMVIQDKEGDRIHVSVRKTLIYKFQNHIFEDKVYSFNFFSVATNSGSYRTTRHKYKINFQFGTKVSCVGNDLVSCAIPQYTPMSVIRAPGFDTNYLVGKFNIFVMLNVISIEADGLRMECTLFGNYVDELNAFLSSGELQNVVINVQFAKVCLQNCLDCTKLIYNLQSKEANELKKRLLQYILYSPTQGLSQLCDSGKQNVDDEFIHLIPKNTIQGLKDCKEENTFVVLATIKHIVVDDEWWYTDCLCNKAVYPDSKMFFVYKLKVRVMDETDSTTFVLFDRDATTLINKSCAELFESNDKNDDSGVLPKEFDLLIDKVVLFKVGCVKDQSNRFDQSFCVKKICTDESIIQRFSHGGSESVDLFKIFSNEVVELHSETVDLASDSQLSVEGVHLGFKRDFASPSHTPDDDVPFRVLRKNIKIKKGVL</sequence>
<evidence type="ECO:0000313" key="2">
    <source>
        <dbReference type="EMBL" id="ESW33924.1"/>
    </source>
</evidence>
<proteinExistence type="predicted"/>
<dbReference type="EMBL" id="CM002288">
    <property type="protein sequence ID" value="ESW33924.1"/>
    <property type="molecule type" value="Genomic_DNA"/>
</dbReference>
<dbReference type="PANTHER" id="PTHR47165">
    <property type="entry name" value="OS03G0429900 PROTEIN"/>
    <property type="match status" value="1"/>
</dbReference>
<feature type="domain" description="Replication protein A 70 kDa DNA-binding subunit B/D first OB fold" evidence="1">
    <location>
        <begin position="9"/>
        <end position="111"/>
    </location>
</feature>
<dbReference type="eggNOG" id="KOG0851">
    <property type="taxonomic scope" value="Eukaryota"/>
</dbReference>
<keyword evidence="3" id="KW-1185">Reference proteome</keyword>
<dbReference type="Proteomes" id="UP000000226">
    <property type="component" value="Chromosome 1"/>
</dbReference>
<dbReference type="SUPFAM" id="SSF50249">
    <property type="entry name" value="Nucleic acid-binding proteins"/>
    <property type="match status" value="2"/>
</dbReference>
<protein>
    <recommendedName>
        <fullName evidence="1">Replication protein A 70 kDa DNA-binding subunit B/D first OB fold domain-containing protein</fullName>
    </recommendedName>
</protein>
<dbReference type="Gramene" id="ESW33924">
    <property type="protein sequence ID" value="ESW33924"/>
    <property type="gene ID" value="PHAVU_001G109800g"/>
</dbReference>
<evidence type="ECO:0000313" key="3">
    <source>
        <dbReference type="Proteomes" id="UP000000226"/>
    </source>
</evidence>
<dbReference type="OrthoDB" id="1040769at2759"/>
<dbReference type="Gene3D" id="2.40.50.140">
    <property type="entry name" value="Nucleic acid-binding proteins"/>
    <property type="match status" value="3"/>
</dbReference>
<dbReference type="STRING" id="3885.V7CUW3"/>
<gene>
    <name evidence="2" type="ORF">PHAVU_001G109800g</name>
</gene>
<dbReference type="SMR" id="V7CUW3"/>
<dbReference type="PANTHER" id="PTHR47165:SF4">
    <property type="entry name" value="OS03G0429900 PROTEIN"/>
    <property type="match status" value="1"/>
</dbReference>
<dbReference type="InterPro" id="IPR003871">
    <property type="entry name" value="RFA1B/D_OB_1st"/>
</dbReference>
<evidence type="ECO:0000259" key="1">
    <source>
        <dbReference type="Pfam" id="PF02721"/>
    </source>
</evidence>
<reference evidence="3" key="1">
    <citation type="journal article" date="2014" name="Nat. Genet.">
        <title>A reference genome for common bean and genome-wide analysis of dual domestications.</title>
        <authorList>
            <person name="Schmutz J."/>
            <person name="McClean P.E."/>
            <person name="Mamidi S."/>
            <person name="Wu G.A."/>
            <person name="Cannon S.B."/>
            <person name="Grimwood J."/>
            <person name="Jenkins J."/>
            <person name="Shu S."/>
            <person name="Song Q."/>
            <person name="Chavarro C."/>
            <person name="Torres-Torres M."/>
            <person name="Geffroy V."/>
            <person name="Moghaddam S.M."/>
            <person name="Gao D."/>
            <person name="Abernathy B."/>
            <person name="Barry K."/>
            <person name="Blair M."/>
            <person name="Brick M.A."/>
            <person name="Chovatia M."/>
            <person name="Gepts P."/>
            <person name="Goodstein D.M."/>
            <person name="Gonzales M."/>
            <person name="Hellsten U."/>
            <person name="Hyten D.L."/>
            <person name="Jia G."/>
            <person name="Kelly J.D."/>
            <person name="Kudrna D."/>
            <person name="Lee R."/>
            <person name="Richard M.M."/>
            <person name="Miklas P.N."/>
            <person name="Osorno J.M."/>
            <person name="Rodrigues J."/>
            <person name="Thareau V."/>
            <person name="Urrea C.A."/>
            <person name="Wang M."/>
            <person name="Yu Y."/>
            <person name="Zhang M."/>
            <person name="Wing R.A."/>
            <person name="Cregan P.B."/>
            <person name="Rokhsar D.S."/>
            <person name="Jackson S.A."/>
        </authorList>
    </citation>
    <scope>NUCLEOTIDE SEQUENCE [LARGE SCALE GENOMIC DNA]</scope>
    <source>
        <strain evidence="3">cv. G19833</strain>
    </source>
</reference>
<organism evidence="2 3">
    <name type="scientific">Phaseolus vulgaris</name>
    <name type="common">Kidney bean</name>
    <name type="synonym">French bean</name>
    <dbReference type="NCBI Taxonomy" id="3885"/>
    <lineage>
        <taxon>Eukaryota</taxon>
        <taxon>Viridiplantae</taxon>
        <taxon>Streptophyta</taxon>
        <taxon>Embryophyta</taxon>
        <taxon>Tracheophyta</taxon>
        <taxon>Spermatophyta</taxon>
        <taxon>Magnoliopsida</taxon>
        <taxon>eudicotyledons</taxon>
        <taxon>Gunneridae</taxon>
        <taxon>Pentapetalae</taxon>
        <taxon>rosids</taxon>
        <taxon>fabids</taxon>
        <taxon>Fabales</taxon>
        <taxon>Fabaceae</taxon>
        <taxon>Papilionoideae</taxon>
        <taxon>50 kb inversion clade</taxon>
        <taxon>NPAAA clade</taxon>
        <taxon>indigoferoid/millettioid clade</taxon>
        <taxon>Phaseoleae</taxon>
        <taxon>Phaseolus</taxon>
    </lineage>
</organism>